<comment type="similarity">
    <text evidence="1">Belongs to the UPF0111 family.</text>
</comment>
<name>A0A977L1R3_9CYAN</name>
<protein>
    <submittedName>
        <fullName evidence="2">DUF47 family protein</fullName>
    </submittedName>
</protein>
<dbReference type="InterPro" id="IPR002727">
    <property type="entry name" value="DUF47"/>
</dbReference>
<proteinExistence type="inferred from homology"/>
<evidence type="ECO:0000313" key="2">
    <source>
        <dbReference type="EMBL" id="UXE62430.1"/>
    </source>
</evidence>
<dbReference type="InterPro" id="IPR018445">
    <property type="entry name" value="Put_Phosphate_transp_reg"/>
</dbReference>
<dbReference type="Gene3D" id="1.20.58.220">
    <property type="entry name" value="Phosphate transport system protein phou homolog 2, domain 2"/>
    <property type="match status" value="1"/>
</dbReference>
<dbReference type="EMBL" id="CP073041">
    <property type="protein sequence ID" value="UXE62430.1"/>
    <property type="molecule type" value="Genomic_DNA"/>
</dbReference>
<dbReference type="PANTHER" id="PTHR36536:SF3">
    <property type="entry name" value="UPF0111 PROTEIN HI_1603"/>
    <property type="match status" value="1"/>
</dbReference>
<sequence>MPRIFGKTRFIIAQMEDFLDKISEGAMGFELGIISYLRDCCSDQNCEQKLQQLIEVKRRSQELRRLIGIELYTEMLIPDTRGDVLSLLQDLYSLIDNCEDSFQELLIEKPQIPDIYKQDFIDLTKAVVKSVETIILAARFYFRDPIRARDYTSQVSFYETEADTIRLRLKQKIFESDLPLEQKMHLRDSIDFIDEIADNAEEVSEWLAIYAIKRAD</sequence>
<evidence type="ECO:0000256" key="1">
    <source>
        <dbReference type="ARBA" id="ARBA00008591"/>
    </source>
</evidence>
<gene>
    <name evidence="2" type="ORF">KA717_06525</name>
</gene>
<dbReference type="Proteomes" id="UP001065613">
    <property type="component" value="Chromosome"/>
</dbReference>
<reference evidence="2" key="1">
    <citation type="submission" date="2021-04" db="EMBL/GenBank/DDBJ databases">
        <title>Genome sequence of Woronichinia naegeliana from Washington state freshwater lake bloom.</title>
        <authorList>
            <person name="Dreher T.W."/>
        </authorList>
    </citation>
    <scope>NUCLEOTIDE SEQUENCE</scope>
    <source>
        <strain evidence="2">WA131</strain>
    </source>
</reference>
<dbReference type="PANTHER" id="PTHR36536">
    <property type="entry name" value="UPF0111 PROTEIN HI_1603"/>
    <property type="match status" value="1"/>
</dbReference>
<dbReference type="Pfam" id="PF01865">
    <property type="entry name" value="PhoU_div"/>
    <property type="match status" value="1"/>
</dbReference>
<dbReference type="AlphaFoldDB" id="A0A977L1R3"/>
<dbReference type="InterPro" id="IPR038078">
    <property type="entry name" value="PhoU-like_sf"/>
</dbReference>
<organism evidence="2">
    <name type="scientific">Woronichinia naegeliana WA131</name>
    <dbReference type="NCBI Taxonomy" id="2824559"/>
    <lineage>
        <taxon>Bacteria</taxon>
        <taxon>Bacillati</taxon>
        <taxon>Cyanobacteriota</taxon>
        <taxon>Cyanophyceae</taxon>
        <taxon>Synechococcales</taxon>
        <taxon>Coelosphaeriaceae</taxon>
        <taxon>Woronichinia</taxon>
    </lineage>
</organism>
<dbReference type="KEGG" id="wna:KA717_06525"/>
<accession>A0A977L1R3</accession>